<dbReference type="GO" id="GO:0005886">
    <property type="term" value="C:plasma membrane"/>
    <property type="evidence" value="ECO:0007669"/>
    <property type="project" value="TreeGrafter"/>
</dbReference>
<dbReference type="Proteomes" id="UP001209878">
    <property type="component" value="Unassembled WGS sequence"/>
</dbReference>
<dbReference type="GO" id="GO:0008519">
    <property type="term" value="F:ammonium channel activity"/>
    <property type="evidence" value="ECO:0007669"/>
    <property type="project" value="InterPro"/>
</dbReference>
<dbReference type="EMBL" id="JAODUO010000013">
    <property type="protein sequence ID" value="KAK2193436.1"/>
    <property type="molecule type" value="Genomic_DNA"/>
</dbReference>
<feature type="transmembrane region" description="Helical" evidence="6">
    <location>
        <begin position="116"/>
        <end position="133"/>
    </location>
</feature>
<keyword evidence="2 6" id="KW-0812">Transmembrane</keyword>
<dbReference type="Gene3D" id="1.10.3430.10">
    <property type="entry name" value="Ammonium transporter AmtB like domains"/>
    <property type="match status" value="1"/>
</dbReference>
<evidence type="ECO:0000256" key="6">
    <source>
        <dbReference type="SAM" id="Phobius"/>
    </source>
</evidence>
<evidence type="ECO:0000313" key="9">
    <source>
        <dbReference type="Proteomes" id="UP001209878"/>
    </source>
</evidence>
<dbReference type="GO" id="GO:0097272">
    <property type="term" value="P:ammonium homeostasis"/>
    <property type="evidence" value="ECO:0007669"/>
    <property type="project" value="TreeGrafter"/>
</dbReference>
<feature type="domain" description="Ammonium transporter AmtB-like" evidence="7">
    <location>
        <begin position="2"/>
        <end position="239"/>
    </location>
</feature>
<evidence type="ECO:0000256" key="3">
    <source>
        <dbReference type="ARBA" id="ARBA00022989"/>
    </source>
</evidence>
<sequence>MVDMAGGGPVHLLGGVTGLVATIMLKPRLGHFGRDAEQTRMACPTNALLGMFMLWWGWLGFNCGSTLGVSQLRWQLAASYFTKNGKIDVSMFINGILGSLVAITPFCALADPWEGFVIGAVGAIVSLGGIALLEVFKVDDPVGCVGVHGFSSTWGLIAVGLFTRKDDPLALLDFVPVGGGLFYAANLKLLGVQLLGIVVIIAWTASTTFVFLKVIDLTIGLRVSPEHERLGADAVMHGLLDTEDCQLAQTYHARRKSSALHNEKTVWEDATNTGDSGALSSAPSTPSVASTNFRRYNFLRRTFSHVMRRRDYRFKPTTFSKSVQFDASFPPCVETCRFPVRRRCRSATMPSHWGSRQDAIAPAEPSRPRNNGTRELPLTPSLVSPTTDVIPGSPPVSNGQTSSQAIIVYI</sequence>
<feature type="transmembrane region" description="Helical" evidence="6">
    <location>
        <begin position="6"/>
        <end position="25"/>
    </location>
</feature>
<organism evidence="8 9">
    <name type="scientific">Ridgeia piscesae</name>
    <name type="common">Tubeworm</name>
    <dbReference type="NCBI Taxonomy" id="27915"/>
    <lineage>
        <taxon>Eukaryota</taxon>
        <taxon>Metazoa</taxon>
        <taxon>Spiralia</taxon>
        <taxon>Lophotrochozoa</taxon>
        <taxon>Annelida</taxon>
        <taxon>Polychaeta</taxon>
        <taxon>Sedentaria</taxon>
        <taxon>Canalipalpata</taxon>
        <taxon>Sabellida</taxon>
        <taxon>Siboglinidae</taxon>
        <taxon>Ridgeia</taxon>
    </lineage>
</organism>
<feature type="transmembrane region" description="Helical" evidence="6">
    <location>
        <begin position="89"/>
        <end position="109"/>
    </location>
</feature>
<evidence type="ECO:0000259" key="7">
    <source>
        <dbReference type="Pfam" id="PF00909"/>
    </source>
</evidence>
<dbReference type="PANTHER" id="PTHR11730">
    <property type="entry name" value="AMMONIUM TRANSPORTER"/>
    <property type="match status" value="1"/>
</dbReference>
<keyword evidence="3 6" id="KW-1133">Transmembrane helix</keyword>
<name>A0AAD9UL63_RIDPI</name>
<evidence type="ECO:0000256" key="2">
    <source>
        <dbReference type="ARBA" id="ARBA00022692"/>
    </source>
</evidence>
<feature type="region of interest" description="Disordered" evidence="5">
    <location>
        <begin position="350"/>
        <end position="402"/>
    </location>
</feature>
<feature type="transmembrane region" description="Helical" evidence="6">
    <location>
        <begin position="145"/>
        <end position="162"/>
    </location>
</feature>
<dbReference type="AlphaFoldDB" id="A0AAD9UL63"/>
<gene>
    <name evidence="8" type="ORF">NP493_13g13029</name>
</gene>
<dbReference type="InterPro" id="IPR024041">
    <property type="entry name" value="NH4_transpt_AmtB-like_dom"/>
</dbReference>
<keyword evidence="4 6" id="KW-0472">Membrane</keyword>
<dbReference type="PANTHER" id="PTHR11730:SF58">
    <property type="entry name" value="AMMONIUM TRANSPORTER"/>
    <property type="match status" value="1"/>
</dbReference>
<keyword evidence="9" id="KW-1185">Reference proteome</keyword>
<accession>A0AAD9UL63</accession>
<evidence type="ECO:0000256" key="4">
    <source>
        <dbReference type="ARBA" id="ARBA00023136"/>
    </source>
</evidence>
<protein>
    <recommendedName>
        <fullName evidence="7">Ammonium transporter AmtB-like domain-containing protein</fullName>
    </recommendedName>
</protein>
<dbReference type="InterPro" id="IPR029020">
    <property type="entry name" value="Ammonium/urea_transptr"/>
</dbReference>
<comment type="subcellular location">
    <subcellularLocation>
        <location evidence="1">Membrane</location>
        <topology evidence="1">Multi-pass membrane protein</topology>
    </subcellularLocation>
</comment>
<dbReference type="Pfam" id="PF00909">
    <property type="entry name" value="Ammonium_transp"/>
    <property type="match status" value="1"/>
</dbReference>
<feature type="transmembrane region" description="Helical" evidence="6">
    <location>
        <begin position="191"/>
        <end position="212"/>
    </location>
</feature>
<reference evidence="8" key="1">
    <citation type="journal article" date="2023" name="Mol. Biol. Evol.">
        <title>Third-Generation Sequencing Reveals the Adaptive Role of the Epigenome in Three Deep-Sea Polychaetes.</title>
        <authorList>
            <person name="Perez M."/>
            <person name="Aroh O."/>
            <person name="Sun Y."/>
            <person name="Lan Y."/>
            <person name="Juniper S.K."/>
            <person name="Young C.R."/>
            <person name="Angers B."/>
            <person name="Qian P.Y."/>
        </authorList>
    </citation>
    <scope>NUCLEOTIDE SEQUENCE</scope>
    <source>
        <strain evidence="8">R07B-5</strain>
    </source>
</reference>
<comment type="caution">
    <text evidence="8">The sequence shown here is derived from an EMBL/GenBank/DDBJ whole genome shotgun (WGS) entry which is preliminary data.</text>
</comment>
<feature type="transmembrane region" description="Helical" evidence="6">
    <location>
        <begin position="46"/>
        <end position="69"/>
    </location>
</feature>
<evidence type="ECO:0000256" key="1">
    <source>
        <dbReference type="ARBA" id="ARBA00004141"/>
    </source>
</evidence>
<evidence type="ECO:0000256" key="5">
    <source>
        <dbReference type="SAM" id="MobiDB-lite"/>
    </source>
</evidence>
<dbReference type="SUPFAM" id="SSF111352">
    <property type="entry name" value="Ammonium transporter"/>
    <property type="match status" value="1"/>
</dbReference>
<evidence type="ECO:0000313" key="8">
    <source>
        <dbReference type="EMBL" id="KAK2193436.1"/>
    </source>
</evidence>
<proteinExistence type="predicted"/>